<dbReference type="Proteomes" id="UP000535838">
    <property type="component" value="Unassembled WGS sequence"/>
</dbReference>
<evidence type="ECO:0000256" key="8">
    <source>
        <dbReference type="SAM" id="Phobius"/>
    </source>
</evidence>
<feature type="transmembrane region" description="Helical" evidence="8">
    <location>
        <begin position="66"/>
        <end position="91"/>
    </location>
</feature>
<proteinExistence type="inferred from homology"/>
<feature type="transmembrane region" description="Helical" evidence="8">
    <location>
        <begin position="298"/>
        <end position="317"/>
    </location>
</feature>
<dbReference type="EMBL" id="JACJVQ010000013">
    <property type="protein sequence ID" value="MBB6635602.1"/>
    <property type="molecule type" value="Genomic_DNA"/>
</dbReference>
<feature type="transmembrane region" description="Helical" evidence="8">
    <location>
        <begin position="7"/>
        <end position="23"/>
    </location>
</feature>
<organism evidence="9 10">
    <name type="scientific">Cohnella thailandensis</name>
    <dbReference type="NCBI Taxonomy" id="557557"/>
    <lineage>
        <taxon>Bacteria</taxon>
        <taxon>Bacillati</taxon>
        <taxon>Bacillota</taxon>
        <taxon>Bacilli</taxon>
        <taxon>Bacillales</taxon>
        <taxon>Paenibacillaceae</taxon>
        <taxon>Cohnella</taxon>
    </lineage>
</organism>
<dbReference type="PANTHER" id="PTHR34975:SF2">
    <property type="entry name" value="SPORE GERMINATION PROTEIN A2"/>
    <property type="match status" value="1"/>
</dbReference>
<comment type="caution">
    <text evidence="9">The sequence shown here is derived from an EMBL/GenBank/DDBJ whole genome shotgun (WGS) entry which is preliminary data.</text>
</comment>
<keyword evidence="6 8" id="KW-1133">Transmembrane helix</keyword>
<evidence type="ECO:0000256" key="2">
    <source>
        <dbReference type="ARBA" id="ARBA00007998"/>
    </source>
</evidence>
<dbReference type="GO" id="GO:0016020">
    <property type="term" value="C:membrane"/>
    <property type="evidence" value="ECO:0007669"/>
    <property type="project" value="UniProtKB-SubCell"/>
</dbReference>
<dbReference type="AlphaFoldDB" id="A0A841SWJ0"/>
<keyword evidence="10" id="KW-1185">Reference proteome</keyword>
<comment type="similarity">
    <text evidence="2">Belongs to the amino acid-polyamine-organocation (APC) superfamily. Spore germination protein (SGP) (TC 2.A.3.9) family.</text>
</comment>
<comment type="subcellular location">
    <subcellularLocation>
        <location evidence="1">Membrane</location>
        <topology evidence="1">Multi-pass membrane protein</topology>
    </subcellularLocation>
</comment>
<evidence type="ECO:0000256" key="6">
    <source>
        <dbReference type="ARBA" id="ARBA00022989"/>
    </source>
</evidence>
<evidence type="ECO:0000256" key="3">
    <source>
        <dbReference type="ARBA" id="ARBA00022448"/>
    </source>
</evidence>
<reference evidence="9 10" key="1">
    <citation type="submission" date="2020-08" db="EMBL/GenBank/DDBJ databases">
        <title>Cohnella phylogeny.</title>
        <authorList>
            <person name="Dunlap C."/>
        </authorList>
    </citation>
    <scope>NUCLEOTIDE SEQUENCE [LARGE SCALE GENOMIC DNA]</scope>
    <source>
        <strain evidence="9 10">DSM 25241</strain>
    </source>
</reference>
<feature type="transmembrane region" description="Helical" evidence="8">
    <location>
        <begin position="111"/>
        <end position="128"/>
    </location>
</feature>
<keyword evidence="5 8" id="KW-0812">Transmembrane</keyword>
<evidence type="ECO:0000256" key="4">
    <source>
        <dbReference type="ARBA" id="ARBA00022544"/>
    </source>
</evidence>
<protein>
    <submittedName>
        <fullName evidence="9">GerAB/ArcD/ProY family transporter</fullName>
    </submittedName>
</protein>
<feature type="transmembrane region" description="Helical" evidence="8">
    <location>
        <begin position="35"/>
        <end position="54"/>
    </location>
</feature>
<name>A0A841SWJ0_9BACL</name>
<accession>A0A841SWJ0</accession>
<keyword evidence="4" id="KW-0309">Germination</keyword>
<evidence type="ECO:0000313" key="9">
    <source>
        <dbReference type="EMBL" id="MBB6635602.1"/>
    </source>
</evidence>
<feature type="transmembrane region" description="Helical" evidence="8">
    <location>
        <begin position="181"/>
        <end position="203"/>
    </location>
</feature>
<evidence type="ECO:0000256" key="1">
    <source>
        <dbReference type="ARBA" id="ARBA00004141"/>
    </source>
</evidence>
<dbReference type="Pfam" id="PF03845">
    <property type="entry name" value="Spore_permease"/>
    <property type="match status" value="1"/>
</dbReference>
<evidence type="ECO:0000313" key="10">
    <source>
        <dbReference type="Proteomes" id="UP000535838"/>
    </source>
</evidence>
<keyword evidence="3" id="KW-0813">Transport</keyword>
<evidence type="ECO:0000256" key="5">
    <source>
        <dbReference type="ARBA" id="ARBA00022692"/>
    </source>
</evidence>
<dbReference type="GO" id="GO:0009847">
    <property type="term" value="P:spore germination"/>
    <property type="evidence" value="ECO:0007669"/>
    <property type="project" value="InterPro"/>
</dbReference>
<sequence length="363" mass="42103">MSRSVHVLLFYFVAHLGLIFFIYPEDIIACAEEGHWVPILVGFAVHVFFLWLFVKGLSLGGNRDMVSLYLGLGKAPAVLLLLPVFVYYAMVDVITVRAYSEIVSIVFLEKTPLWAVMALLFLIPVWLANAGIRPIFYATALVAIVCLPLFLFIFAASFQSVDWRYFFPLFDRHYGFLWDSSFYKSFFAFAGVFLFLGFVQPYFTFRIRGLMWASVLLVPFFLFSVYIPVLTFGEATASNFHYPFVVTLDTLQINWLMFERVTVFFLMSLLTFVMLLVALVLWQSVELAVRFFPRMNRGWTLLVLSAIVFGCCLRIRSWHDIELLFMWNTWIRAYIMLVVPATVYWIGRRAKKEPDYESIPTNS</sequence>
<dbReference type="PANTHER" id="PTHR34975">
    <property type="entry name" value="SPORE GERMINATION PROTEIN A2"/>
    <property type="match status" value="1"/>
</dbReference>
<feature type="transmembrane region" description="Helical" evidence="8">
    <location>
        <begin position="329"/>
        <end position="347"/>
    </location>
</feature>
<feature type="transmembrane region" description="Helical" evidence="8">
    <location>
        <begin position="135"/>
        <end position="161"/>
    </location>
</feature>
<dbReference type="RefSeq" id="WP_185120815.1">
    <property type="nucleotide sequence ID" value="NZ_JACJVQ010000013.1"/>
</dbReference>
<dbReference type="InterPro" id="IPR004761">
    <property type="entry name" value="Spore_GerAB"/>
</dbReference>
<keyword evidence="7 8" id="KW-0472">Membrane</keyword>
<gene>
    <name evidence="9" type="ORF">H7B67_15890</name>
</gene>
<evidence type="ECO:0000256" key="7">
    <source>
        <dbReference type="ARBA" id="ARBA00023136"/>
    </source>
</evidence>
<feature type="transmembrane region" description="Helical" evidence="8">
    <location>
        <begin position="210"/>
        <end position="229"/>
    </location>
</feature>
<feature type="transmembrane region" description="Helical" evidence="8">
    <location>
        <begin position="261"/>
        <end position="282"/>
    </location>
</feature>